<dbReference type="Gene3D" id="3.40.190.150">
    <property type="entry name" value="Bordetella uptake gene, domain 1"/>
    <property type="match status" value="1"/>
</dbReference>
<dbReference type="EMBL" id="CP022424">
    <property type="protein sequence ID" value="ASM79120.1"/>
    <property type="molecule type" value="Genomic_DNA"/>
</dbReference>
<protein>
    <submittedName>
        <fullName evidence="2">Twin-arginine translocation pathway signal protein</fullName>
    </submittedName>
</protein>
<sequence>MMRKRAWLQWATALAWGGHSGHSSAQQRPAASAHAPVWPSLTIFIPASPGGGWDQTGRALGHALQSTGAVGQIRYENVGGKAGVVGLHAFAERYKGRPDALMITGMVMLGGIALHRSALDLSRLNPLAQLTSDYLVVAVPAASPLRTAQDLADRLREPAYKATVVGGSAGSVDHMLLGMMLRSVHANPAQFTYLSTGGGGQASKALQNRQADWGISGYSELAEAIQAGQVRPLVISSQRSEMGLPSLRDVGIYTTLVNWRGLCAPSGLTPPQLEALQALIDRVVTTAPWREALKTNRWLATYRNAPAFRRFIETEQSTARVVVSLLKLNGS</sequence>
<dbReference type="PANTHER" id="PTHR42928">
    <property type="entry name" value="TRICARBOXYLATE-BINDING PROTEIN"/>
    <property type="match status" value="1"/>
</dbReference>
<dbReference type="CDD" id="cd07012">
    <property type="entry name" value="PBP2_Bug_TTT"/>
    <property type="match status" value="1"/>
</dbReference>
<dbReference type="PANTHER" id="PTHR42928:SF3">
    <property type="entry name" value="UPF0065 PROTEIN YFLP"/>
    <property type="match status" value="1"/>
</dbReference>
<gene>
    <name evidence="2" type="ORF">VITFI_CDS3343</name>
</gene>
<geneLocation type="plasmid" evidence="3">
    <name>pvf1</name>
</geneLocation>
<keyword evidence="2" id="KW-0614">Plasmid</keyword>
<dbReference type="SUPFAM" id="SSF53850">
    <property type="entry name" value="Periplasmic binding protein-like II"/>
    <property type="match status" value="1"/>
</dbReference>
<dbReference type="OrthoDB" id="9780943at2"/>
<evidence type="ECO:0000256" key="1">
    <source>
        <dbReference type="ARBA" id="ARBA00006987"/>
    </source>
</evidence>
<proteinExistence type="inferred from homology"/>
<dbReference type="PIRSF" id="PIRSF017082">
    <property type="entry name" value="YflP"/>
    <property type="match status" value="1"/>
</dbReference>
<name>A0A221KJX9_VITFI</name>
<dbReference type="Gene3D" id="3.40.190.10">
    <property type="entry name" value="Periplasmic binding protein-like II"/>
    <property type="match status" value="1"/>
</dbReference>
<evidence type="ECO:0000313" key="2">
    <source>
        <dbReference type="EMBL" id="ASM79120.1"/>
    </source>
</evidence>
<dbReference type="Pfam" id="PF03401">
    <property type="entry name" value="TctC"/>
    <property type="match status" value="1"/>
</dbReference>
<dbReference type="Proteomes" id="UP000199729">
    <property type="component" value="Plasmid pVF1"/>
</dbReference>
<dbReference type="KEGG" id="vff:VITFI_CDS3343"/>
<dbReference type="InterPro" id="IPR042100">
    <property type="entry name" value="Bug_dom1"/>
</dbReference>
<accession>A0A221KJX9</accession>
<reference evidence="2 3" key="1">
    <citation type="submission" date="2017-07" db="EMBL/GenBank/DDBJ databases">
        <title>Complete Genome Sequence of the cosmetic ferment Vitreoscilla filiformis (ATCC15551).</title>
        <authorList>
            <person name="Contreras S."/>
            <person name="Sagory-Zalkind P."/>
            <person name="Blanquart H."/>
            <person name="Iltis A."/>
            <person name="Morand S.C."/>
        </authorList>
    </citation>
    <scope>NUCLEOTIDE SEQUENCE [LARGE SCALE GENOMIC DNA]</scope>
    <source>
        <strain evidence="2 3">ATCC 15551</strain>
        <plasmid evidence="3">Plasmid pvf1</plasmid>
    </source>
</reference>
<dbReference type="InterPro" id="IPR005064">
    <property type="entry name" value="BUG"/>
</dbReference>
<evidence type="ECO:0000313" key="3">
    <source>
        <dbReference type="Proteomes" id="UP000199729"/>
    </source>
</evidence>
<dbReference type="AlphaFoldDB" id="A0A221KJX9"/>
<dbReference type="RefSeq" id="WP_157725756.1">
    <property type="nucleotide sequence ID" value="NZ_CP022424.1"/>
</dbReference>
<organism evidence="2 3">
    <name type="scientific">Vitreoscilla filiformis</name>
    <dbReference type="NCBI Taxonomy" id="63"/>
    <lineage>
        <taxon>Bacteria</taxon>
        <taxon>Pseudomonadati</taxon>
        <taxon>Pseudomonadota</taxon>
        <taxon>Betaproteobacteria</taxon>
        <taxon>Neisseriales</taxon>
        <taxon>Neisseriaceae</taxon>
        <taxon>Vitreoscilla</taxon>
    </lineage>
</organism>
<keyword evidence="3" id="KW-1185">Reference proteome</keyword>
<comment type="similarity">
    <text evidence="1">Belongs to the UPF0065 (bug) family.</text>
</comment>